<protein>
    <recommendedName>
        <fullName evidence="12">Ig-like domain-containing protein</fullName>
    </recommendedName>
</protein>
<evidence type="ECO:0000256" key="5">
    <source>
        <dbReference type="ARBA" id="ARBA00023157"/>
    </source>
</evidence>
<reference evidence="10 11" key="1">
    <citation type="journal article" date="2018" name="Sci. Rep.">
        <title>Comparative analysis of the Pocillopora damicornis genome highlights role of immune system in coral evolution.</title>
        <authorList>
            <person name="Cunning R."/>
            <person name="Bay R.A."/>
            <person name="Gillette P."/>
            <person name="Baker A.C."/>
            <person name="Traylor-Knowles N."/>
        </authorList>
    </citation>
    <scope>NUCLEOTIDE SEQUENCE [LARGE SCALE GENOMIC DNA]</scope>
    <source>
        <strain evidence="10">RSMAS</strain>
        <tissue evidence="10">Whole animal</tissue>
    </source>
</reference>
<dbReference type="InterPro" id="IPR036056">
    <property type="entry name" value="Fibrinogen-like_C"/>
</dbReference>
<dbReference type="GO" id="GO:0016020">
    <property type="term" value="C:membrane"/>
    <property type="evidence" value="ECO:0007669"/>
    <property type="project" value="UniProtKB-SubCell"/>
</dbReference>
<evidence type="ECO:0000313" key="11">
    <source>
        <dbReference type="Proteomes" id="UP000275408"/>
    </source>
</evidence>
<evidence type="ECO:0000256" key="1">
    <source>
        <dbReference type="ARBA" id="ARBA00004479"/>
    </source>
</evidence>
<keyword evidence="11" id="KW-1185">Reference proteome</keyword>
<feature type="domain" description="Ig-like" evidence="8">
    <location>
        <begin position="186"/>
        <end position="267"/>
    </location>
</feature>
<keyword evidence="3" id="KW-0964">Secreted</keyword>
<keyword evidence="5" id="KW-1015">Disulfide bond</keyword>
<dbReference type="PROSITE" id="PS50835">
    <property type="entry name" value="IG_LIKE"/>
    <property type="match status" value="2"/>
</dbReference>
<comment type="caution">
    <text evidence="10">The sequence shown here is derived from an EMBL/GenBank/DDBJ whole genome shotgun (WGS) entry which is preliminary data.</text>
</comment>
<dbReference type="InterPro" id="IPR014716">
    <property type="entry name" value="Fibrinogen_a/b/g_C_1"/>
</dbReference>
<evidence type="ECO:0000256" key="2">
    <source>
        <dbReference type="ARBA" id="ARBA00004498"/>
    </source>
</evidence>
<dbReference type="InterPro" id="IPR003599">
    <property type="entry name" value="Ig_sub"/>
</dbReference>
<gene>
    <name evidence="10" type="ORF">pdam_00020914</name>
</gene>
<evidence type="ECO:0000256" key="4">
    <source>
        <dbReference type="ARBA" id="ARBA00023136"/>
    </source>
</evidence>
<feature type="domain" description="Fibrinogen C-terminal" evidence="9">
    <location>
        <begin position="270"/>
        <end position="323"/>
    </location>
</feature>
<name>A0A3M6UQY6_POCDA</name>
<dbReference type="AlphaFoldDB" id="A0A3M6UQY6"/>
<evidence type="ECO:0000313" key="10">
    <source>
        <dbReference type="EMBL" id="RMX55768.1"/>
    </source>
</evidence>
<dbReference type="InterPro" id="IPR013783">
    <property type="entry name" value="Ig-like_fold"/>
</dbReference>
<dbReference type="InterPro" id="IPR051275">
    <property type="entry name" value="Cell_adhesion_signaling"/>
</dbReference>
<evidence type="ECO:0000259" key="9">
    <source>
        <dbReference type="PROSITE" id="PS51406"/>
    </source>
</evidence>
<evidence type="ECO:0000259" key="8">
    <source>
        <dbReference type="PROSITE" id="PS50835"/>
    </source>
</evidence>
<dbReference type="SUPFAM" id="SSF48726">
    <property type="entry name" value="Immunoglobulin"/>
    <property type="match status" value="2"/>
</dbReference>
<proteinExistence type="predicted"/>
<feature type="non-terminal residue" evidence="10">
    <location>
        <position position="389"/>
    </location>
</feature>
<dbReference type="EMBL" id="RCHS01001007">
    <property type="protein sequence ID" value="RMX55768.1"/>
    <property type="molecule type" value="Genomic_DNA"/>
</dbReference>
<dbReference type="NCBIfam" id="NF040941">
    <property type="entry name" value="GGGWT_bact"/>
    <property type="match status" value="1"/>
</dbReference>
<dbReference type="OrthoDB" id="5988069at2759"/>
<dbReference type="SUPFAM" id="SSF56496">
    <property type="entry name" value="Fibrinogen C-terminal domain-like"/>
    <property type="match status" value="1"/>
</dbReference>
<dbReference type="Pfam" id="PF00147">
    <property type="entry name" value="Fibrinogen_C"/>
    <property type="match status" value="1"/>
</dbReference>
<evidence type="ECO:0008006" key="12">
    <source>
        <dbReference type="Google" id="ProtNLM"/>
    </source>
</evidence>
<dbReference type="Pfam" id="PF13927">
    <property type="entry name" value="Ig_3"/>
    <property type="match status" value="1"/>
</dbReference>
<evidence type="ECO:0000256" key="7">
    <source>
        <dbReference type="ARBA" id="ARBA00023319"/>
    </source>
</evidence>
<comment type="subcellular location">
    <subcellularLocation>
        <location evidence="1">Membrane</location>
        <topology evidence="1">Single-pass type I membrane protein</topology>
    </subcellularLocation>
    <subcellularLocation>
        <location evidence="2">Secreted</location>
        <location evidence="2">Extracellular space</location>
        <location evidence="2">Extracellular matrix</location>
    </subcellularLocation>
</comment>
<dbReference type="SMART" id="SM00409">
    <property type="entry name" value="IG"/>
    <property type="match status" value="2"/>
</dbReference>
<dbReference type="PANTHER" id="PTHR11640">
    <property type="entry name" value="NEPHRIN"/>
    <property type="match status" value="1"/>
</dbReference>
<dbReference type="InterPro" id="IPR002181">
    <property type="entry name" value="Fibrinogen_a/b/g_C_dom"/>
</dbReference>
<feature type="domain" description="Ig-like" evidence="8">
    <location>
        <begin position="85"/>
        <end position="143"/>
    </location>
</feature>
<accession>A0A3M6UQY6</accession>
<organism evidence="10 11">
    <name type="scientific">Pocillopora damicornis</name>
    <name type="common">Cauliflower coral</name>
    <name type="synonym">Millepora damicornis</name>
    <dbReference type="NCBI Taxonomy" id="46731"/>
    <lineage>
        <taxon>Eukaryota</taxon>
        <taxon>Metazoa</taxon>
        <taxon>Cnidaria</taxon>
        <taxon>Anthozoa</taxon>
        <taxon>Hexacorallia</taxon>
        <taxon>Scleractinia</taxon>
        <taxon>Astrocoeniina</taxon>
        <taxon>Pocilloporidae</taxon>
        <taxon>Pocillopora</taxon>
    </lineage>
</organism>
<dbReference type="Proteomes" id="UP000275408">
    <property type="component" value="Unassembled WGS sequence"/>
</dbReference>
<dbReference type="Gene3D" id="2.60.40.10">
    <property type="entry name" value="Immunoglobulins"/>
    <property type="match status" value="2"/>
</dbReference>
<keyword evidence="3" id="KW-0272">Extracellular matrix</keyword>
<sequence>MVVLAQASHETKVVDVRGKPLSRGTGKEMAYANFKTHTFSYLNITTIGSDYVGKGSECGFACINIPSCFSFNLAAFHDINGKSPCAPTSVPVKVDFLEMEKHTSSKITWSKLGGTLSDTTVKDGALRINSVQRSHVGSYMCAAHTGLGIFRIAGSLLVKGSIFNFKYFPTLHSKIEGVSVYYSQVPQFTNKPPPRVVVEQGITVTLCCVATGFPRPQVEWTRHQRSTLLSPFFQEDGCLAVNTAKAHGEEDYICRATNSFGLTETVTTVIATKLIDSSCDLIQHGPSRKTDGMYYLRAKNTQPAFSVYCELTTDGRGWTLIARFSNNDVKNWMADTGHWWYDRQVSTGRTESPFRNTDMISPAFWLVRGSEFKITRSDDPSHTPLLQTT</sequence>
<dbReference type="InterPro" id="IPR036179">
    <property type="entry name" value="Ig-like_dom_sf"/>
</dbReference>
<dbReference type="PROSITE" id="PS51406">
    <property type="entry name" value="FIBRINOGEN_C_2"/>
    <property type="match status" value="1"/>
</dbReference>
<dbReference type="InterPro" id="IPR007110">
    <property type="entry name" value="Ig-like_dom"/>
</dbReference>
<keyword evidence="7" id="KW-0393">Immunoglobulin domain</keyword>
<keyword evidence="6" id="KW-0325">Glycoprotein</keyword>
<keyword evidence="4" id="KW-0472">Membrane</keyword>
<evidence type="ECO:0000256" key="6">
    <source>
        <dbReference type="ARBA" id="ARBA00023180"/>
    </source>
</evidence>
<dbReference type="Gene3D" id="3.90.215.10">
    <property type="entry name" value="Gamma Fibrinogen, chain A, domain 1"/>
    <property type="match status" value="1"/>
</dbReference>
<evidence type="ECO:0000256" key="3">
    <source>
        <dbReference type="ARBA" id="ARBA00022530"/>
    </source>
</evidence>